<dbReference type="Pfam" id="PF13302">
    <property type="entry name" value="Acetyltransf_3"/>
    <property type="match status" value="1"/>
</dbReference>
<feature type="domain" description="N-acetyltransferase" evidence="1">
    <location>
        <begin position="17"/>
        <end position="181"/>
    </location>
</feature>
<dbReference type="CDD" id="cd04301">
    <property type="entry name" value="NAT_SF"/>
    <property type="match status" value="1"/>
</dbReference>
<dbReference type="RefSeq" id="WP_307398019.1">
    <property type="nucleotide sequence ID" value="NZ_BAAADK010000016.1"/>
</dbReference>
<evidence type="ECO:0000259" key="1">
    <source>
        <dbReference type="PROSITE" id="PS51186"/>
    </source>
</evidence>
<accession>A0ABT9W5E4</accession>
<proteinExistence type="predicted"/>
<evidence type="ECO:0000313" key="3">
    <source>
        <dbReference type="Proteomes" id="UP001235840"/>
    </source>
</evidence>
<organism evidence="2 3">
    <name type="scientific">Caldalkalibacillus horti</name>
    <dbReference type="NCBI Taxonomy" id="77523"/>
    <lineage>
        <taxon>Bacteria</taxon>
        <taxon>Bacillati</taxon>
        <taxon>Bacillota</taxon>
        <taxon>Bacilli</taxon>
        <taxon>Bacillales</taxon>
        <taxon>Bacillaceae</taxon>
        <taxon>Caldalkalibacillus</taxon>
    </lineage>
</organism>
<comment type="caution">
    <text evidence="2">The sequence shown here is derived from an EMBL/GenBank/DDBJ whole genome shotgun (WGS) entry which is preliminary data.</text>
</comment>
<protein>
    <submittedName>
        <fullName evidence="2">RimJ/RimL family protein N-acetyltransferase</fullName>
    </submittedName>
</protein>
<dbReference type="PROSITE" id="PS51186">
    <property type="entry name" value="GNAT"/>
    <property type="match status" value="1"/>
</dbReference>
<dbReference type="Gene3D" id="3.40.630.30">
    <property type="match status" value="1"/>
</dbReference>
<dbReference type="InterPro" id="IPR000182">
    <property type="entry name" value="GNAT_dom"/>
</dbReference>
<gene>
    <name evidence="2" type="ORF">J2S11_004312</name>
</gene>
<dbReference type="EMBL" id="JAUSTY010000028">
    <property type="protein sequence ID" value="MDQ0168350.1"/>
    <property type="molecule type" value="Genomic_DNA"/>
</dbReference>
<dbReference type="InterPro" id="IPR016181">
    <property type="entry name" value="Acyl_CoA_acyltransferase"/>
</dbReference>
<dbReference type="SUPFAM" id="SSF55729">
    <property type="entry name" value="Acyl-CoA N-acyltransferases (Nat)"/>
    <property type="match status" value="1"/>
</dbReference>
<dbReference type="Proteomes" id="UP001235840">
    <property type="component" value="Unassembled WGS sequence"/>
</dbReference>
<keyword evidence="3" id="KW-1185">Reference proteome</keyword>
<dbReference type="PANTHER" id="PTHR43415">
    <property type="entry name" value="SPERMIDINE N(1)-ACETYLTRANSFERASE"/>
    <property type="match status" value="1"/>
</dbReference>
<evidence type="ECO:0000313" key="2">
    <source>
        <dbReference type="EMBL" id="MDQ0168350.1"/>
    </source>
</evidence>
<dbReference type="PANTHER" id="PTHR43415:SF4">
    <property type="entry name" value="N-ACETYLTRANSFERASE DOMAIN-CONTAINING PROTEIN"/>
    <property type="match status" value="1"/>
</dbReference>
<reference evidence="2 3" key="1">
    <citation type="submission" date="2023-07" db="EMBL/GenBank/DDBJ databases">
        <title>Genomic Encyclopedia of Type Strains, Phase IV (KMG-IV): sequencing the most valuable type-strain genomes for metagenomic binning, comparative biology and taxonomic classification.</title>
        <authorList>
            <person name="Goeker M."/>
        </authorList>
    </citation>
    <scope>NUCLEOTIDE SEQUENCE [LARGE SCALE GENOMIC DNA]</scope>
    <source>
        <strain evidence="2 3">DSM 12751</strain>
    </source>
</reference>
<name>A0ABT9W5E4_9BACI</name>
<sequence>MVKNNIGTEVLLKGTRVTLRNVTDEDLPQYYQLIHGEADPEWKKWDAPYFPLEHESFYEFCSYVEKRVQAQGTPSLLLIEADGQVIGTVSYYWEHKESNWLEMGIGIYRPEYWSGGYGTEALKLWIDFLFESMPLARVGLTTWSGNHRMMRCAEKLGLQLEGRMRKCRIYNGEYYDSIRMGILREEWELLKE</sequence>